<reference evidence="4" key="1">
    <citation type="submission" date="2020-10" db="EMBL/GenBank/DDBJ databases">
        <authorList>
            <person name="Gilroy R."/>
        </authorList>
    </citation>
    <scope>NUCLEOTIDE SEQUENCE</scope>
    <source>
        <strain evidence="4">CHK191-8634</strain>
    </source>
</reference>
<gene>
    <name evidence="4" type="ORF">IAB67_00885</name>
</gene>
<proteinExistence type="predicted"/>
<dbReference type="EMBL" id="DVMR01000011">
    <property type="protein sequence ID" value="HIU42837.1"/>
    <property type="molecule type" value="Genomic_DNA"/>
</dbReference>
<evidence type="ECO:0000256" key="2">
    <source>
        <dbReference type="SAM" id="SignalP"/>
    </source>
</evidence>
<dbReference type="AlphaFoldDB" id="A0A9D1LL86"/>
<dbReference type="Pfam" id="PF08955">
    <property type="entry name" value="BofC_C"/>
    <property type="match status" value="1"/>
</dbReference>
<keyword evidence="2" id="KW-0732">Signal</keyword>
<evidence type="ECO:0000313" key="5">
    <source>
        <dbReference type="Proteomes" id="UP000824073"/>
    </source>
</evidence>
<feature type="region of interest" description="Disordered" evidence="1">
    <location>
        <begin position="29"/>
        <end position="60"/>
    </location>
</feature>
<feature type="chain" id="PRO_5038777897" description="Bypass of forespore C C-terminal domain-containing protein" evidence="2">
    <location>
        <begin position="27"/>
        <end position="121"/>
    </location>
</feature>
<accession>A0A9D1LL86</accession>
<protein>
    <recommendedName>
        <fullName evidence="3">Bypass of forespore C C-terminal domain-containing protein</fullName>
    </recommendedName>
</protein>
<dbReference type="Proteomes" id="UP000824073">
    <property type="component" value="Unassembled WGS sequence"/>
</dbReference>
<dbReference type="InterPro" id="IPR015050">
    <property type="entry name" value="BofC_C"/>
</dbReference>
<evidence type="ECO:0000256" key="1">
    <source>
        <dbReference type="SAM" id="MobiDB-lite"/>
    </source>
</evidence>
<evidence type="ECO:0000259" key="3">
    <source>
        <dbReference type="Pfam" id="PF08955"/>
    </source>
</evidence>
<organism evidence="4 5">
    <name type="scientific">Candidatus Ventrousia excrementavium</name>
    <dbReference type="NCBI Taxonomy" id="2840961"/>
    <lineage>
        <taxon>Bacteria</taxon>
        <taxon>Bacillati</taxon>
        <taxon>Bacillota</taxon>
        <taxon>Clostridia</taxon>
        <taxon>Eubacteriales</taxon>
        <taxon>Clostridiaceae</taxon>
        <taxon>Clostridiaceae incertae sedis</taxon>
        <taxon>Candidatus Ventrousia</taxon>
    </lineage>
</organism>
<evidence type="ECO:0000313" key="4">
    <source>
        <dbReference type="EMBL" id="HIU42837.1"/>
    </source>
</evidence>
<feature type="signal peptide" evidence="2">
    <location>
        <begin position="1"/>
        <end position="26"/>
    </location>
</feature>
<reference evidence="4" key="2">
    <citation type="journal article" date="2021" name="PeerJ">
        <title>Extensive microbial diversity within the chicken gut microbiome revealed by metagenomics and culture.</title>
        <authorList>
            <person name="Gilroy R."/>
            <person name="Ravi A."/>
            <person name="Getino M."/>
            <person name="Pursley I."/>
            <person name="Horton D.L."/>
            <person name="Alikhan N.F."/>
            <person name="Baker D."/>
            <person name="Gharbi K."/>
            <person name="Hall N."/>
            <person name="Watson M."/>
            <person name="Adriaenssens E.M."/>
            <person name="Foster-Nyarko E."/>
            <person name="Jarju S."/>
            <person name="Secka A."/>
            <person name="Antonio M."/>
            <person name="Oren A."/>
            <person name="Chaudhuri R.R."/>
            <person name="La Ragione R."/>
            <person name="Hildebrand F."/>
            <person name="Pallen M.J."/>
        </authorList>
    </citation>
    <scope>NUCLEOTIDE SEQUENCE</scope>
    <source>
        <strain evidence="4">CHK191-8634</strain>
    </source>
</reference>
<comment type="caution">
    <text evidence="4">The sequence shown here is derived from an EMBL/GenBank/DDBJ whole genome shotgun (WGS) entry which is preliminary data.</text>
</comment>
<name>A0A9D1LL86_9CLOT</name>
<sequence>MKGKTRLVILSVAVLTAALCVGAALAAPEPVGKAPQPQQSSLSAENRQEQPDETPSSDAKYTVTTYQGHLAVYLTTHMDTPQYITDVEVSTLPRADREALDAGIPIYTEQQLTSILEDYSS</sequence>
<feature type="compositionally biased region" description="Polar residues" evidence="1">
    <location>
        <begin position="36"/>
        <end position="45"/>
    </location>
</feature>
<feature type="domain" description="Bypass of forespore C C-terminal" evidence="3">
    <location>
        <begin position="79"/>
        <end position="120"/>
    </location>
</feature>